<gene>
    <name evidence="1" type="ORF">SDC9_58169</name>
</gene>
<dbReference type="GO" id="GO:0006355">
    <property type="term" value="P:regulation of DNA-templated transcription"/>
    <property type="evidence" value="ECO:0007669"/>
    <property type="project" value="InterPro"/>
</dbReference>
<dbReference type="Gene3D" id="1.10.1220.10">
    <property type="entry name" value="Met repressor-like"/>
    <property type="match status" value="1"/>
</dbReference>
<proteinExistence type="predicted"/>
<reference evidence="1" key="1">
    <citation type="submission" date="2019-08" db="EMBL/GenBank/DDBJ databases">
        <authorList>
            <person name="Kucharzyk K."/>
            <person name="Murdoch R.W."/>
            <person name="Higgins S."/>
            <person name="Loffler F."/>
        </authorList>
    </citation>
    <scope>NUCLEOTIDE SEQUENCE</scope>
</reference>
<sequence>MSKKVKNIHFIKNVVKIKKKSQFIDPNLIEYNENQFNMEFIELMKAGYKEMSKINLELSQLPFECEIADINEYENWLCGV</sequence>
<accession>A0A644X7N2</accession>
<dbReference type="InterPro" id="IPR013321">
    <property type="entry name" value="Arc_rbn_hlx_hlx"/>
</dbReference>
<comment type="caution">
    <text evidence="1">The sequence shown here is derived from an EMBL/GenBank/DDBJ whole genome shotgun (WGS) entry which is preliminary data.</text>
</comment>
<organism evidence="1">
    <name type="scientific">bioreactor metagenome</name>
    <dbReference type="NCBI Taxonomy" id="1076179"/>
    <lineage>
        <taxon>unclassified sequences</taxon>
        <taxon>metagenomes</taxon>
        <taxon>ecological metagenomes</taxon>
    </lineage>
</organism>
<dbReference type="AlphaFoldDB" id="A0A644X7N2"/>
<dbReference type="EMBL" id="VSSQ01001883">
    <property type="protein sequence ID" value="MPM11818.1"/>
    <property type="molecule type" value="Genomic_DNA"/>
</dbReference>
<protein>
    <submittedName>
        <fullName evidence="1">Uncharacterized protein</fullName>
    </submittedName>
</protein>
<evidence type="ECO:0000313" key="1">
    <source>
        <dbReference type="EMBL" id="MPM11818.1"/>
    </source>
</evidence>
<name>A0A644X7N2_9ZZZZ</name>